<dbReference type="CDD" id="cd03811">
    <property type="entry name" value="GT4_GT28_WabH-like"/>
    <property type="match status" value="1"/>
</dbReference>
<evidence type="ECO:0000313" key="3">
    <source>
        <dbReference type="EMBL" id="GEK28279.1"/>
    </source>
</evidence>
<proteinExistence type="predicted"/>
<dbReference type="GO" id="GO:0016757">
    <property type="term" value="F:glycosyltransferase activity"/>
    <property type="evidence" value="ECO:0007669"/>
    <property type="project" value="InterPro"/>
</dbReference>
<name>A0A510VMX9_9LACO</name>
<sequence>MKLVILTPYMNGFGGTEKVVANFCDAFKLVSPTDVTLKVIDLGGTTDTAWTLNRPITVVGLGKHRFTRNIQYALTLYSRISKILRQETPDFLISTNPLMWSFAKRICEKTSLQTKVIAWYHYSLSRKPVRSQMLRAADFYWAISSGIRDELIAAGIEKAKIQLVFNPVVPQSEMISRSKNHNRLVYMGRTILDGQKNLRELLLALANVKYDWQLDVYGDGEDRDKAPELAQQLGIAERVKWHGFVPDSWQQITEADALILTSTYEGFPMVLVEALSYGVYVISSDVQTGPQDIIDSGNGQLYDLGKIEQLQQAIERVLRDDNMPRQQALVESVEKYYLNNYMTNVLALLKG</sequence>
<dbReference type="EMBL" id="BJUD01000007">
    <property type="protein sequence ID" value="GEK28279.1"/>
    <property type="molecule type" value="Genomic_DNA"/>
</dbReference>
<dbReference type="OrthoDB" id="9787617at2"/>
<evidence type="ECO:0000313" key="4">
    <source>
        <dbReference type="Proteomes" id="UP000321429"/>
    </source>
</evidence>
<dbReference type="RefSeq" id="WP_057810938.1">
    <property type="nucleotide sequence ID" value="NZ_BJUD01000007.1"/>
</dbReference>
<dbReference type="Pfam" id="PF13439">
    <property type="entry name" value="Glyco_transf_4"/>
    <property type="match status" value="1"/>
</dbReference>
<dbReference type="AlphaFoldDB" id="A0A510VMX9"/>
<organism evidence="3 4">
    <name type="scientific">Furfurilactobacillus siliginis</name>
    <dbReference type="NCBI Taxonomy" id="348151"/>
    <lineage>
        <taxon>Bacteria</taxon>
        <taxon>Bacillati</taxon>
        <taxon>Bacillota</taxon>
        <taxon>Bacilli</taxon>
        <taxon>Lactobacillales</taxon>
        <taxon>Lactobacillaceae</taxon>
        <taxon>Furfurilactobacillus</taxon>
    </lineage>
</organism>
<reference evidence="3 4" key="1">
    <citation type="submission" date="2019-07" db="EMBL/GenBank/DDBJ databases">
        <title>Whole genome shotgun sequence of Lactobacillus siliginis NBRC 101315.</title>
        <authorList>
            <person name="Hosoyama A."/>
            <person name="Uohara A."/>
            <person name="Ohji S."/>
            <person name="Ichikawa N."/>
        </authorList>
    </citation>
    <scope>NUCLEOTIDE SEQUENCE [LARGE SCALE GENOMIC DNA]</scope>
    <source>
        <strain evidence="3 4">NBRC 101315</strain>
    </source>
</reference>
<dbReference type="InterPro" id="IPR001296">
    <property type="entry name" value="Glyco_trans_1"/>
</dbReference>
<feature type="domain" description="Glycosyl transferase family 1" evidence="1">
    <location>
        <begin position="179"/>
        <end position="326"/>
    </location>
</feature>
<gene>
    <name evidence="3" type="primary">waaB</name>
    <name evidence="3" type="ORF">LSI01_05900</name>
</gene>
<dbReference type="InterPro" id="IPR028098">
    <property type="entry name" value="Glyco_trans_4-like_N"/>
</dbReference>
<dbReference type="Gene3D" id="3.40.50.2000">
    <property type="entry name" value="Glycogen Phosphorylase B"/>
    <property type="match status" value="2"/>
</dbReference>
<dbReference type="Pfam" id="PF00534">
    <property type="entry name" value="Glycos_transf_1"/>
    <property type="match status" value="1"/>
</dbReference>
<dbReference type="PANTHER" id="PTHR12526">
    <property type="entry name" value="GLYCOSYLTRANSFERASE"/>
    <property type="match status" value="1"/>
</dbReference>
<evidence type="ECO:0000259" key="1">
    <source>
        <dbReference type="Pfam" id="PF00534"/>
    </source>
</evidence>
<dbReference type="SUPFAM" id="SSF53756">
    <property type="entry name" value="UDP-Glycosyltransferase/glycogen phosphorylase"/>
    <property type="match status" value="1"/>
</dbReference>
<dbReference type="Proteomes" id="UP000321429">
    <property type="component" value="Unassembled WGS sequence"/>
</dbReference>
<feature type="domain" description="Glycosyltransferase subfamily 4-like N-terminal" evidence="2">
    <location>
        <begin position="14"/>
        <end position="169"/>
    </location>
</feature>
<comment type="caution">
    <text evidence="3">The sequence shown here is derived from an EMBL/GenBank/DDBJ whole genome shotgun (WGS) entry which is preliminary data.</text>
</comment>
<evidence type="ECO:0000259" key="2">
    <source>
        <dbReference type="Pfam" id="PF13439"/>
    </source>
</evidence>
<accession>A0A510VMX9</accession>
<protein>
    <submittedName>
        <fullName evidence="3">Glycosyl transferase</fullName>
    </submittedName>
</protein>
<dbReference type="PANTHER" id="PTHR12526:SF630">
    <property type="entry name" value="GLYCOSYLTRANSFERASE"/>
    <property type="match status" value="1"/>
</dbReference>
<keyword evidence="3" id="KW-0808">Transferase</keyword>